<dbReference type="InterPro" id="IPR035938">
    <property type="entry name" value="Hemerythrin-like_sf"/>
</dbReference>
<protein>
    <recommendedName>
        <fullName evidence="6">Bacteriohemerythrin</fullName>
    </recommendedName>
</protein>
<evidence type="ECO:0000259" key="7">
    <source>
        <dbReference type="Pfam" id="PF01814"/>
    </source>
</evidence>
<dbReference type="PANTHER" id="PTHR37164:SF1">
    <property type="entry name" value="BACTERIOHEMERYTHRIN"/>
    <property type="match status" value="1"/>
</dbReference>
<keyword evidence="3 6" id="KW-0561">Oxygen transport</keyword>
<name>A0A679GM92_9GAMM</name>
<feature type="binding site" evidence="6">
    <location>
        <position position="120"/>
    </location>
    <ligand>
        <name>Fe cation</name>
        <dbReference type="ChEBI" id="CHEBI:24875"/>
        <label>1</label>
    </ligand>
</feature>
<reference evidence="10 11" key="2">
    <citation type="submission" date="2019-12" db="EMBL/GenBank/DDBJ databases">
        <title>Draft genome sequence of Pseudomonas otitidis recovered from a chicken carcass.</title>
        <authorList>
            <person name="Vieira T.R."/>
            <person name="Oliviera E.F.C."/>
            <person name="Silva N.M.V."/>
            <person name="Sambrano G.E."/>
            <person name="Cibulski S.P."/>
            <person name="Cardoso M.R.I."/>
        </authorList>
    </citation>
    <scope>NUCLEOTIDE SEQUENCE [LARGE SCALE GENOMIC DNA]</scope>
    <source>
        <strain evidence="10 11">25_K</strain>
    </source>
</reference>
<reference evidence="9 12" key="3">
    <citation type="journal article" date="2020" name="Microbiol. Resour. Announc.">
        <title>Complete genome sequence of Pseudomonas otitidis strain MrB4, isolated from Lake Biwa in Japan.</title>
        <authorList>
            <person name="Miyazaki K."/>
            <person name="Hase E."/>
            <person name="Maruya T."/>
        </authorList>
    </citation>
    <scope>NUCLEOTIDE SEQUENCE [LARGE SCALE GENOMIC DNA]</scope>
    <source>
        <strain evidence="9 12">MrB4</strain>
    </source>
</reference>
<comment type="function">
    <text evidence="6">Oxygen-binding protein. May be involved in a storage mechanism or for delivery to oxygen-requiring enzymes. The oxygen-binding site contains two iron atoms.</text>
</comment>
<sequence>MAFLQWRDELDSGISVIDDQHRRIVDMINQLHEAQLRADAGVVATVIEELVDYTLSHFAFEESMMEEAGYAFTRAHKRVHELFIRRVGEYRERFVRGEDVADELKSLLGRWLFNHILNDDRDYVGAVRENLTRLAAESNWLRRATKRFFLRTA</sequence>
<dbReference type="KEGG" id="poj:PtoMrB4_45790"/>
<evidence type="ECO:0000313" key="11">
    <source>
        <dbReference type="Proteomes" id="UP000461288"/>
    </source>
</evidence>
<dbReference type="Proteomes" id="UP000501237">
    <property type="component" value="Chromosome"/>
</dbReference>
<dbReference type="GO" id="GO:0005506">
    <property type="term" value="F:iron ion binding"/>
    <property type="evidence" value="ECO:0007669"/>
    <property type="project" value="UniProtKB-UniRule"/>
</dbReference>
<dbReference type="InterPro" id="IPR050669">
    <property type="entry name" value="Hemerythrin"/>
</dbReference>
<evidence type="ECO:0000256" key="5">
    <source>
        <dbReference type="ARBA" id="ARBA00023004"/>
    </source>
</evidence>
<feature type="binding site" evidence="6">
    <location>
        <position position="61"/>
    </location>
    <ligand>
        <name>Fe cation</name>
        <dbReference type="ChEBI" id="CHEBI:24875"/>
        <label>2</label>
    </ligand>
</feature>
<gene>
    <name evidence="10" type="ORF">GO594_12535</name>
    <name evidence="9" type="ORF">PtoMrB4_45790</name>
    <name evidence="8" type="ORF">WP8S17C03_46270</name>
</gene>
<dbReference type="Proteomes" id="UP000461288">
    <property type="component" value="Unassembled WGS sequence"/>
</dbReference>
<dbReference type="GO" id="GO:0005344">
    <property type="term" value="F:oxygen carrier activity"/>
    <property type="evidence" value="ECO:0007669"/>
    <property type="project" value="UniProtKB-UniRule"/>
</dbReference>
<dbReference type="PROSITE" id="PS00550">
    <property type="entry name" value="HEMERYTHRINS"/>
    <property type="match status" value="1"/>
</dbReference>
<dbReference type="EMBL" id="AP022642">
    <property type="protein sequence ID" value="BCA30602.1"/>
    <property type="molecule type" value="Genomic_DNA"/>
</dbReference>
<dbReference type="HAMAP" id="MF_00556">
    <property type="entry name" value="Hemerythrin"/>
    <property type="match status" value="1"/>
</dbReference>
<comment type="subunit">
    <text evidence="6">Monomer.</text>
</comment>
<evidence type="ECO:0000313" key="9">
    <source>
        <dbReference type="EMBL" id="BCA30602.1"/>
    </source>
</evidence>
<keyword evidence="5 6" id="KW-0408">Iron</keyword>
<feature type="binding site" evidence="6">
    <location>
        <position position="57"/>
    </location>
    <ligand>
        <name>Fe cation</name>
        <dbReference type="ChEBI" id="CHEBI:24875"/>
        <label>1</label>
    </ligand>
</feature>
<comment type="similarity">
    <text evidence="1 6">Belongs to the hemerythrin family.</text>
</comment>
<feature type="binding site" evidence="6">
    <location>
        <position position="80"/>
    </location>
    <ligand>
        <name>Fe cation</name>
        <dbReference type="ChEBI" id="CHEBI:24875"/>
        <label>2</label>
    </ligand>
</feature>
<feature type="binding site" evidence="6">
    <location>
        <position position="61"/>
    </location>
    <ligand>
        <name>Fe cation</name>
        <dbReference type="ChEBI" id="CHEBI:24875"/>
        <label>1</label>
    </ligand>
</feature>
<accession>A0A679GM92</accession>
<dbReference type="InterPro" id="IPR023504">
    <property type="entry name" value="Bacteriohemerythrin-like"/>
</dbReference>
<keyword evidence="2 6" id="KW-0813">Transport</keyword>
<feature type="binding site" evidence="6">
    <location>
        <position position="115"/>
    </location>
    <ligand>
        <name>Fe cation</name>
        <dbReference type="ChEBI" id="CHEBI:24875"/>
        <label>2</label>
    </ligand>
</feature>
<dbReference type="RefSeq" id="WP_044406053.1">
    <property type="nucleotide sequence ID" value="NZ_AP022213.1"/>
</dbReference>
<evidence type="ECO:0000256" key="4">
    <source>
        <dbReference type="ARBA" id="ARBA00022723"/>
    </source>
</evidence>
<dbReference type="NCBIfam" id="TIGR02481">
    <property type="entry name" value="hemeryth_dom"/>
    <property type="match status" value="1"/>
</dbReference>
<evidence type="ECO:0000313" key="13">
    <source>
        <dbReference type="Proteomes" id="UP000515591"/>
    </source>
</evidence>
<reference evidence="8 13" key="1">
    <citation type="submission" date="2019-12" db="EMBL/GenBank/DDBJ databases">
        <title>complete genome sequences of Pseudomonas otitidis str. WP8-S17-CRE-03 isolated from wastewater treatment plant effluent.</title>
        <authorList>
            <person name="Sekizuka T."/>
            <person name="Itokawa K."/>
            <person name="Yatsu K."/>
            <person name="Inamine Y."/>
            <person name="Kuroda M."/>
        </authorList>
    </citation>
    <scope>NUCLEOTIDE SEQUENCE [LARGE SCALE GENOMIC DNA]</scope>
    <source>
        <strain evidence="8 13">WP8-S17-CRE-03</strain>
    </source>
</reference>
<proteinExistence type="inferred from homology"/>
<feature type="binding site" evidence="6">
    <location>
        <position position="76"/>
    </location>
    <ligand>
        <name>Fe cation</name>
        <dbReference type="ChEBI" id="CHEBI:24875"/>
        <label>2</label>
    </ligand>
</feature>
<dbReference type="InterPro" id="IPR012312">
    <property type="entry name" value="Hemerythrin-like"/>
</dbReference>
<dbReference type="PANTHER" id="PTHR37164">
    <property type="entry name" value="BACTERIOHEMERYTHRIN"/>
    <property type="match status" value="1"/>
</dbReference>
<feature type="binding site" evidence="6">
    <location>
        <position position="21"/>
    </location>
    <ligand>
        <name>Fe cation</name>
        <dbReference type="ChEBI" id="CHEBI:24875"/>
        <label>1</label>
    </ligand>
</feature>
<keyword evidence="4 6" id="KW-0479">Metal-binding</keyword>
<organism evidence="9 12">
    <name type="scientific">Metapseudomonas otitidis</name>
    <dbReference type="NCBI Taxonomy" id="319939"/>
    <lineage>
        <taxon>Bacteria</taxon>
        <taxon>Pseudomonadati</taxon>
        <taxon>Pseudomonadota</taxon>
        <taxon>Gammaproteobacteria</taxon>
        <taxon>Pseudomonadales</taxon>
        <taxon>Pseudomonadaceae</taxon>
        <taxon>Metapseudomonas</taxon>
    </lineage>
</organism>
<dbReference type="Proteomes" id="UP000515591">
    <property type="component" value="Chromosome"/>
</dbReference>
<dbReference type="AlphaFoldDB" id="A0A679GM92"/>
<dbReference type="CDD" id="cd12107">
    <property type="entry name" value="Hemerythrin"/>
    <property type="match status" value="1"/>
</dbReference>
<dbReference type="GeneID" id="57399799"/>
<dbReference type="SUPFAM" id="SSF47188">
    <property type="entry name" value="Hemerythrin-like"/>
    <property type="match status" value="1"/>
</dbReference>
<dbReference type="InterPro" id="IPR016131">
    <property type="entry name" value="Haemerythrin_Fe_BS"/>
</dbReference>
<evidence type="ECO:0000313" key="8">
    <source>
        <dbReference type="EMBL" id="BBT18578.1"/>
    </source>
</evidence>
<dbReference type="EMBL" id="WTFN01000025">
    <property type="protein sequence ID" value="MWK56807.1"/>
    <property type="molecule type" value="Genomic_DNA"/>
</dbReference>
<dbReference type="Gene3D" id="1.20.120.50">
    <property type="entry name" value="Hemerythrin-like"/>
    <property type="match status" value="1"/>
</dbReference>
<evidence type="ECO:0000313" key="12">
    <source>
        <dbReference type="Proteomes" id="UP000501237"/>
    </source>
</evidence>
<dbReference type="InterPro" id="IPR012827">
    <property type="entry name" value="Hemerythrin_metal-bd"/>
</dbReference>
<dbReference type="EMBL" id="AP022213">
    <property type="protein sequence ID" value="BBT18578.1"/>
    <property type="molecule type" value="Genomic_DNA"/>
</dbReference>
<evidence type="ECO:0000256" key="6">
    <source>
        <dbReference type="HAMAP-Rule" id="MF_00556"/>
    </source>
</evidence>
<dbReference type="NCBIfam" id="NF033749">
    <property type="entry name" value="bact_hemeryth"/>
    <property type="match status" value="1"/>
</dbReference>
<evidence type="ECO:0000313" key="10">
    <source>
        <dbReference type="EMBL" id="MWK56807.1"/>
    </source>
</evidence>
<evidence type="ECO:0000256" key="1">
    <source>
        <dbReference type="ARBA" id="ARBA00010587"/>
    </source>
</evidence>
<dbReference type="Pfam" id="PF01814">
    <property type="entry name" value="Hemerythrin"/>
    <property type="match status" value="1"/>
</dbReference>
<dbReference type="NCBIfam" id="NF002007">
    <property type="entry name" value="PRK00808.1"/>
    <property type="match status" value="1"/>
</dbReference>
<evidence type="ECO:0000256" key="3">
    <source>
        <dbReference type="ARBA" id="ARBA00022621"/>
    </source>
</evidence>
<evidence type="ECO:0000256" key="2">
    <source>
        <dbReference type="ARBA" id="ARBA00022448"/>
    </source>
</evidence>
<feature type="domain" description="Hemerythrin-like" evidence="7">
    <location>
        <begin position="13"/>
        <end position="125"/>
    </location>
</feature>
<feature type="binding site" evidence="6">
    <location>
        <position position="120"/>
    </location>
    <ligand>
        <name>Fe cation</name>
        <dbReference type="ChEBI" id="CHEBI:24875"/>
        <label>2</label>
    </ligand>
</feature>